<evidence type="ECO:0000256" key="1">
    <source>
        <dbReference type="ARBA" id="ARBA00022741"/>
    </source>
</evidence>
<name>A0ABY5PGP4_9ACTN</name>
<keyword evidence="2 9" id="KW-0378">Hydrolase</keyword>
<organism evidence="13 14">
    <name type="scientific">Svornostia abyssi</name>
    <dbReference type="NCBI Taxonomy" id="2898438"/>
    <lineage>
        <taxon>Bacteria</taxon>
        <taxon>Bacillati</taxon>
        <taxon>Actinomycetota</taxon>
        <taxon>Thermoleophilia</taxon>
        <taxon>Solirubrobacterales</taxon>
        <taxon>Baekduiaceae</taxon>
        <taxon>Svornostia</taxon>
    </lineage>
</organism>
<feature type="domain" description="UvrD-like helicase C-terminal" evidence="12">
    <location>
        <begin position="353"/>
        <end position="620"/>
    </location>
</feature>
<evidence type="ECO:0000256" key="9">
    <source>
        <dbReference type="PROSITE-ProRule" id="PRU00560"/>
    </source>
</evidence>
<dbReference type="SUPFAM" id="SSF52540">
    <property type="entry name" value="P-loop containing nucleoside triphosphate hydrolases"/>
    <property type="match status" value="1"/>
</dbReference>
<evidence type="ECO:0000256" key="7">
    <source>
        <dbReference type="ARBA" id="ARBA00034808"/>
    </source>
</evidence>
<comment type="catalytic activity">
    <reaction evidence="8">
        <text>ATP + H2O = ADP + phosphate + H(+)</text>
        <dbReference type="Rhea" id="RHEA:13065"/>
        <dbReference type="ChEBI" id="CHEBI:15377"/>
        <dbReference type="ChEBI" id="CHEBI:15378"/>
        <dbReference type="ChEBI" id="CHEBI:30616"/>
        <dbReference type="ChEBI" id="CHEBI:43474"/>
        <dbReference type="ChEBI" id="CHEBI:456216"/>
        <dbReference type="EC" id="5.6.2.4"/>
    </reaction>
</comment>
<dbReference type="PROSITE" id="PS51217">
    <property type="entry name" value="UVRD_HELICASE_CTER"/>
    <property type="match status" value="1"/>
</dbReference>
<reference evidence="14" key="1">
    <citation type="submission" date="2021-11" db="EMBL/GenBank/DDBJ databases">
        <title>Cultivation dependent microbiological survey of springs from the worlds oldest radium mine currently devoted to the extraction of radon-saturated water.</title>
        <authorList>
            <person name="Kapinusova G."/>
            <person name="Smrhova T."/>
            <person name="Strejcek M."/>
            <person name="Suman J."/>
            <person name="Jani K."/>
            <person name="Pajer P."/>
            <person name="Uhlik O."/>
        </authorList>
    </citation>
    <scope>NUCLEOTIDE SEQUENCE [LARGE SCALE GENOMIC DNA]</scope>
    <source>
        <strain evidence="14">J379</strain>
    </source>
</reference>
<dbReference type="InterPro" id="IPR000212">
    <property type="entry name" value="DNA_helicase_UvrD/REP"/>
</dbReference>
<feature type="compositionally biased region" description="Basic residues" evidence="10">
    <location>
        <begin position="798"/>
        <end position="809"/>
    </location>
</feature>
<evidence type="ECO:0000256" key="5">
    <source>
        <dbReference type="ARBA" id="ARBA00023235"/>
    </source>
</evidence>
<keyword evidence="4 9" id="KW-0067">ATP-binding</keyword>
<dbReference type="InterPro" id="IPR014017">
    <property type="entry name" value="DNA_helicase_UvrD-like_C"/>
</dbReference>
<keyword evidence="3 9" id="KW-0347">Helicase</keyword>
<dbReference type="Proteomes" id="UP001058860">
    <property type="component" value="Chromosome"/>
</dbReference>
<evidence type="ECO:0000313" key="13">
    <source>
        <dbReference type="EMBL" id="UUY03856.1"/>
    </source>
</evidence>
<proteinExistence type="predicted"/>
<accession>A0ABY5PGP4</accession>
<evidence type="ECO:0000256" key="6">
    <source>
        <dbReference type="ARBA" id="ARBA00034617"/>
    </source>
</evidence>
<feature type="region of interest" description="Disordered" evidence="10">
    <location>
        <begin position="761"/>
        <end position="809"/>
    </location>
</feature>
<protein>
    <recommendedName>
        <fullName evidence="7">DNA 3'-5' helicase</fullName>
        <ecNumber evidence="7">5.6.2.4</ecNumber>
    </recommendedName>
</protein>
<feature type="binding site" evidence="9">
    <location>
        <begin position="19"/>
        <end position="26"/>
    </location>
    <ligand>
        <name>ATP</name>
        <dbReference type="ChEBI" id="CHEBI:30616"/>
    </ligand>
</feature>
<feature type="domain" description="UvrD-like helicase ATP-binding" evidence="11">
    <location>
        <begin position="1"/>
        <end position="321"/>
    </location>
</feature>
<dbReference type="Gene3D" id="1.10.486.10">
    <property type="entry name" value="PCRA, domain 4"/>
    <property type="match status" value="1"/>
</dbReference>
<evidence type="ECO:0000256" key="3">
    <source>
        <dbReference type="ARBA" id="ARBA00022806"/>
    </source>
</evidence>
<sequence>MDGFDLRAPLTKGVTVLEASAGTGKTYTIAGLATRHVAEGLELDQLLVVTFTRLATGELRERVRERLVSAERALRTGVIEDGDDLAAFLAAEDREVRRARLARAIATFDSATIATTHQFCLEALGSLGFTGNVERDCAFVEDVSDLMDDVVNDLFVRRFVGERPRFARSEAMAVARAAIEHPSTRLVPEAAAPQSDAAMRVRLAHAARGELERRKRLGSLMTFDDVLTRLADALTGDGGEQVAARLRARYRVVLVDEFQDTDPVQWQIMQRAFDHPDGTLILIGDPKQAIYAFRGADVYAYLDAARSASALGTLDMNWRSDQRLLDAYDLLFGNAKLGHPDIDYRSTRATPTHEATRLHGAPVDAALRIRVLDRTAARTTRGGFASAQPARERIAADCARDIAALLNAEPEITRGTAGAEPRKVKPGDIAVLVRRNQDAALVQEELGRVGVPAVIAGAGSVFGTDAARDWLALLEALERPSSVGRVHAAALTPFIGWSAGQVAGADDPAWETVHDQLHAWAQVLRDDGVAALLQAVTVESSLPARVLGFDGGERVLTDLRHIGQLLHASSMEEGLGAAALTQWLRRRILEAKTEGDEERARRLESDAEAVQVLTIHRSKGLEYPIVYCPFLWDPSWIPDDALPVFFHDEDGARTLDVGLSDAAYRAHQEAERAEERGEDLRLAYVALTRARHQAVIWWAGSWDSRNSPLSRLVFSRAEDGSVPADGPKEVPSDDEAMARFAALGGDGCISVERAPGAGLLAEWSAPSGGRGSWRRRRSAGESTGRGGGRRTATSPRPRTSRSARSRRVTRSRTSGRWRWWWRSRIPLRRCGGCRLRWPIFRAACGSARSCTTCSRRWTSPRRICSGRWAWRCARRWRTGGWRSGTRTCWLPRWPESWGPRSSTGSRCAPSARATGWTSWGSSCRWRVRRRRGRSGRCCVRPCRPRIRCSPTRIGSRIRCCARCSAAF</sequence>
<dbReference type="EC" id="5.6.2.4" evidence="7"/>
<dbReference type="RefSeq" id="WP_353864355.1">
    <property type="nucleotide sequence ID" value="NZ_CP088295.1"/>
</dbReference>
<evidence type="ECO:0000256" key="8">
    <source>
        <dbReference type="ARBA" id="ARBA00048988"/>
    </source>
</evidence>
<dbReference type="PANTHER" id="PTHR11070:SF23">
    <property type="entry name" value="RECBCD ENZYME SUBUNIT RECB"/>
    <property type="match status" value="1"/>
</dbReference>
<evidence type="ECO:0000259" key="11">
    <source>
        <dbReference type="PROSITE" id="PS51198"/>
    </source>
</evidence>
<evidence type="ECO:0000313" key="14">
    <source>
        <dbReference type="Proteomes" id="UP001058860"/>
    </source>
</evidence>
<comment type="catalytic activity">
    <reaction evidence="6">
        <text>Couples ATP hydrolysis with the unwinding of duplex DNA by translocating in the 3'-5' direction.</text>
        <dbReference type="EC" id="5.6.2.4"/>
    </reaction>
</comment>
<dbReference type="PANTHER" id="PTHR11070">
    <property type="entry name" value="UVRD / RECB / PCRA DNA HELICASE FAMILY MEMBER"/>
    <property type="match status" value="1"/>
</dbReference>
<dbReference type="PROSITE" id="PS51198">
    <property type="entry name" value="UVRD_HELICASE_ATP_BIND"/>
    <property type="match status" value="1"/>
</dbReference>
<evidence type="ECO:0000259" key="12">
    <source>
        <dbReference type="PROSITE" id="PS51217"/>
    </source>
</evidence>
<dbReference type="Gene3D" id="3.40.50.300">
    <property type="entry name" value="P-loop containing nucleotide triphosphate hydrolases"/>
    <property type="match status" value="2"/>
</dbReference>
<dbReference type="Pfam" id="PF00580">
    <property type="entry name" value="UvrD-helicase"/>
    <property type="match status" value="1"/>
</dbReference>
<evidence type="ECO:0000256" key="2">
    <source>
        <dbReference type="ARBA" id="ARBA00022801"/>
    </source>
</evidence>
<dbReference type="InterPro" id="IPR027417">
    <property type="entry name" value="P-loop_NTPase"/>
</dbReference>
<dbReference type="EMBL" id="CP088295">
    <property type="protein sequence ID" value="UUY03856.1"/>
    <property type="molecule type" value="Genomic_DNA"/>
</dbReference>
<evidence type="ECO:0000256" key="10">
    <source>
        <dbReference type="SAM" id="MobiDB-lite"/>
    </source>
</evidence>
<dbReference type="InterPro" id="IPR014016">
    <property type="entry name" value="UvrD-like_ATP-bd"/>
</dbReference>
<gene>
    <name evidence="13" type="ORF">LRS13_24910</name>
</gene>
<keyword evidence="14" id="KW-1185">Reference proteome</keyword>
<keyword evidence="1 9" id="KW-0547">Nucleotide-binding</keyword>
<keyword evidence="5" id="KW-0413">Isomerase</keyword>
<dbReference type="Pfam" id="PF13361">
    <property type="entry name" value="UvrD_C"/>
    <property type="match status" value="1"/>
</dbReference>
<evidence type="ECO:0000256" key="4">
    <source>
        <dbReference type="ARBA" id="ARBA00022840"/>
    </source>
</evidence>